<evidence type="ECO:0000256" key="1">
    <source>
        <dbReference type="ARBA" id="ARBA00023172"/>
    </source>
</evidence>
<dbReference type="InterPro" id="IPR013762">
    <property type="entry name" value="Integrase-like_cat_sf"/>
</dbReference>
<reference evidence="2 3" key="1">
    <citation type="submission" date="2018-09" db="EMBL/GenBank/DDBJ databases">
        <title>The draft genome of Acinetobacter spp. strains.</title>
        <authorList>
            <person name="Qin J."/>
            <person name="Feng Y."/>
            <person name="Zong Z."/>
        </authorList>
    </citation>
    <scope>NUCLEOTIDE SEQUENCE [LARGE SCALE GENOMIC DNA]</scope>
    <source>
        <strain evidence="2 3">WCHAc060115</strain>
    </source>
</reference>
<organism evidence="2 3">
    <name type="scientific">Acinetobacter rongchengensis</name>
    <dbReference type="NCBI Taxonomy" id="2419601"/>
    <lineage>
        <taxon>Bacteria</taxon>
        <taxon>Pseudomonadati</taxon>
        <taxon>Pseudomonadota</taxon>
        <taxon>Gammaproteobacteria</taxon>
        <taxon>Moraxellales</taxon>
        <taxon>Moraxellaceae</taxon>
        <taxon>Acinetobacter</taxon>
    </lineage>
</organism>
<dbReference type="GO" id="GO:0015074">
    <property type="term" value="P:DNA integration"/>
    <property type="evidence" value="ECO:0007669"/>
    <property type="project" value="InterPro"/>
</dbReference>
<dbReference type="Pfam" id="PF13009">
    <property type="entry name" value="Integrase_2"/>
    <property type="match status" value="1"/>
</dbReference>
<dbReference type="Proteomes" id="UP000280405">
    <property type="component" value="Unassembled WGS sequence"/>
</dbReference>
<dbReference type="SUPFAM" id="SSF56349">
    <property type="entry name" value="DNA breaking-rejoining enzymes"/>
    <property type="match status" value="1"/>
</dbReference>
<gene>
    <name evidence="2" type="ORF">D7V20_16565</name>
</gene>
<dbReference type="OrthoDB" id="2077978at2"/>
<dbReference type="GO" id="GO:0003677">
    <property type="term" value="F:DNA binding"/>
    <property type="evidence" value="ECO:0007669"/>
    <property type="project" value="InterPro"/>
</dbReference>
<dbReference type="InterPro" id="IPR024965">
    <property type="entry name" value="Putative_integrase"/>
</dbReference>
<dbReference type="Gene3D" id="1.10.443.10">
    <property type="entry name" value="Intergrase catalytic core"/>
    <property type="match status" value="1"/>
</dbReference>
<dbReference type="RefSeq" id="WP_005328422.1">
    <property type="nucleotide sequence ID" value="NZ_RAXT01000060.1"/>
</dbReference>
<keyword evidence="3" id="KW-1185">Reference proteome</keyword>
<sequence length="849" mass="98405">MGKLHARGNGITEDIDFNWLYQMYGIEYKNWSILAQRWLKLQPKALSSRRNSLSRFFRSFLVPLKLPTNPLIFFDRNTNIPDFFEECIHPSQDDQISIAHRQAVTYNNYVREFLDFSLQELVGIEDDFDHNTIPNQYRNPLKKKTRSGITVSETIRNPLPYNYIQELREVICPAEAISFKDWKWAQEAGDAISLGKSGGDWYEVTSENINFEDPNCVWRKRIIPKGKMYQGLKLYKDRSVLEMWCPANAVALYVKLELPLRTSQVRWLDSGEADLWRYENGNWILNIHHLAPVTKIERANYSIGRGVFRKVSDLQNNSTSLFINTNKTADVYKDGMSKGYTIPWQHERVLKWLEALRNWQEKYNPIDRPTRWTELKRKNLGDLKSEQQLKEMPPTCFLFRNRAVELSEDFAFPVSDKDVMRLWFKLLKNLEQRCFNRGETLTNGEPIQFVKPSQGVFTNYTTTFFPLHSLRVSLITSFALEGGVPIPILSKLVAGHSRIIMTLYYTKVGQAYMQKVMNEAESKLELTSKEKFKEFLINSEYEQIKNSVAFQDISSLNAIASKTEVSWQMMDRGICPVGCQGCENGGEQFAKLGNAPISYSPVARDFQGNSKNCVRCRWFITGPAFLPSLIVHFNNLSYESSCSSDRYRKFESELEELKLKKFTSEDRKEIFYDEQKLKNAEFQYEREATKIDSIMNDMHASYKLISQCIQIMNQNSDKKIQLIGNQLPEDITINTEEVSEFSQLEIICRHAEFYPSYDATKAALKRGQAIDLMLKANQQDPILLYLSEEEQLKVGNQIMILIENRVGSFEGAIRFIESQGKLSEINLLDIQRLALDSTSPKHIQIKTIS</sequence>
<proteinExistence type="predicted"/>
<accession>A0A3A8F3I5</accession>
<protein>
    <recommendedName>
        <fullName evidence="4">Integrase</fullName>
    </recommendedName>
</protein>
<evidence type="ECO:0000313" key="2">
    <source>
        <dbReference type="EMBL" id="RKG35283.1"/>
    </source>
</evidence>
<dbReference type="InterPro" id="IPR011010">
    <property type="entry name" value="DNA_brk_join_enz"/>
</dbReference>
<dbReference type="EMBL" id="RAXT01000060">
    <property type="protein sequence ID" value="RKG35283.1"/>
    <property type="molecule type" value="Genomic_DNA"/>
</dbReference>
<comment type="caution">
    <text evidence="2">The sequence shown here is derived from an EMBL/GenBank/DDBJ whole genome shotgun (WGS) entry which is preliminary data.</text>
</comment>
<name>A0A3A8F3I5_9GAMM</name>
<evidence type="ECO:0000313" key="3">
    <source>
        <dbReference type="Proteomes" id="UP000280405"/>
    </source>
</evidence>
<dbReference type="GO" id="GO:0006310">
    <property type="term" value="P:DNA recombination"/>
    <property type="evidence" value="ECO:0007669"/>
    <property type="project" value="UniProtKB-KW"/>
</dbReference>
<keyword evidence="1" id="KW-0233">DNA recombination</keyword>
<dbReference type="AlphaFoldDB" id="A0A3A8F3I5"/>
<evidence type="ECO:0008006" key="4">
    <source>
        <dbReference type="Google" id="ProtNLM"/>
    </source>
</evidence>